<organism evidence="1 2">
    <name type="scientific">Lecanicillium saksenae</name>
    <dbReference type="NCBI Taxonomy" id="468837"/>
    <lineage>
        <taxon>Eukaryota</taxon>
        <taxon>Fungi</taxon>
        <taxon>Dikarya</taxon>
        <taxon>Ascomycota</taxon>
        <taxon>Pezizomycotina</taxon>
        <taxon>Sordariomycetes</taxon>
        <taxon>Hypocreomycetidae</taxon>
        <taxon>Hypocreales</taxon>
        <taxon>Cordycipitaceae</taxon>
        <taxon>Lecanicillium</taxon>
    </lineage>
</organism>
<gene>
    <name evidence="1" type="ORF">NLG97_g3868</name>
</gene>
<comment type="caution">
    <text evidence="1">The sequence shown here is derived from an EMBL/GenBank/DDBJ whole genome shotgun (WGS) entry which is preliminary data.</text>
</comment>
<dbReference type="EMBL" id="JANAKD010000346">
    <property type="protein sequence ID" value="KAJ3494758.1"/>
    <property type="molecule type" value="Genomic_DNA"/>
</dbReference>
<accession>A0ACC1QWZ1</accession>
<sequence length="88" mass="9679">MHENTPHIACPYSFASKMMEGPPPVSEFCSLLLSSVRSAPETNCDPSDAEDHHCLSETDEPQFYAAHPLSSPIGSVRRKTACIVHFSF</sequence>
<keyword evidence="2" id="KW-1185">Reference proteome</keyword>
<name>A0ACC1QWZ1_9HYPO</name>
<reference evidence="1" key="1">
    <citation type="submission" date="2022-07" db="EMBL/GenBank/DDBJ databases">
        <title>Genome Sequence of Lecanicillium saksenae.</title>
        <authorList>
            <person name="Buettner E."/>
        </authorList>
    </citation>
    <scope>NUCLEOTIDE SEQUENCE</scope>
    <source>
        <strain evidence="1">VT-O1</strain>
    </source>
</reference>
<evidence type="ECO:0000313" key="2">
    <source>
        <dbReference type="Proteomes" id="UP001148737"/>
    </source>
</evidence>
<proteinExistence type="predicted"/>
<dbReference type="Proteomes" id="UP001148737">
    <property type="component" value="Unassembled WGS sequence"/>
</dbReference>
<evidence type="ECO:0000313" key="1">
    <source>
        <dbReference type="EMBL" id="KAJ3494758.1"/>
    </source>
</evidence>
<protein>
    <submittedName>
        <fullName evidence="1">Uncharacterized protein</fullName>
    </submittedName>
</protein>